<dbReference type="AlphaFoldDB" id="A0A0M8P6C8"/>
<evidence type="ECO:0008006" key="5">
    <source>
        <dbReference type="Google" id="ProtNLM"/>
    </source>
</evidence>
<comment type="caution">
    <text evidence="3">The sequence shown here is derived from an EMBL/GenBank/DDBJ whole genome shotgun (WGS) entry which is preliminary data.</text>
</comment>
<keyword evidence="2" id="KW-0732">Signal</keyword>
<evidence type="ECO:0000313" key="3">
    <source>
        <dbReference type="EMBL" id="KOS44447.1"/>
    </source>
</evidence>
<keyword evidence="4" id="KW-1185">Reference proteome</keyword>
<protein>
    <recommendedName>
        <fullName evidence="5">BHLH domain-containing protein</fullName>
    </recommendedName>
</protein>
<accession>A0A0M8P6C8</accession>
<organism evidence="3 4">
    <name type="scientific">Penicillium nordicum</name>
    <dbReference type="NCBI Taxonomy" id="229535"/>
    <lineage>
        <taxon>Eukaryota</taxon>
        <taxon>Fungi</taxon>
        <taxon>Dikarya</taxon>
        <taxon>Ascomycota</taxon>
        <taxon>Pezizomycotina</taxon>
        <taxon>Eurotiomycetes</taxon>
        <taxon>Eurotiomycetidae</taxon>
        <taxon>Eurotiales</taxon>
        <taxon>Aspergillaceae</taxon>
        <taxon>Penicillium</taxon>
    </lineage>
</organism>
<dbReference type="Proteomes" id="UP000037696">
    <property type="component" value="Unassembled WGS sequence"/>
</dbReference>
<evidence type="ECO:0000256" key="2">
    <source>
        <dbReference type="SAM" id="SignalP"/>
    </source>
</evidence>
<gene>
    <name evidence="3" type="ORF">ACN38_g4638</name>
</gene>
<evidence type="ECO:0000256" key="1">
    <source>
        <dbReference type="SAM" id="MobiDB-lite"/>
    </source>
</evidence>
<feature type="chain" id="PRO_5005819491" description="BHLH domain-containing protein" evidence="2">
    <location>
        <begin position="19"/>
        <end position="183"/>
    </location>
</feature>
<feature type="compositionally biased region" description="Polar residues" evidence="1">
    <location>
        <begin position="98"/>
        <end position="109"/>
    </location>
</feature>
<feature type="region of interest" description="Disordered" evidence="1">
    <location>
        <begin position="98"/>
        <end position="124"/>
    </location>
</feature>
<proteinExistence type="predicted"/>
<dbReference type="OrthoDB" id="4726568at2759"/>
<dbReference type="EMBL" id="LHQQ01000061">
    <property type="protein sequence ID" value="KOS44447.1"/>
    <property type="molecule type" value="Genomic_DNA"/>
</dbReference>
<reference evidence="3 4" key="1">
    <citation type="submission" date="2015-08" db="EMBL/GenBank/DDBJ databases">
        <title>Genome sequencing of Penicillium nordicum.</title>
        <authorList>
            <person name="Nguyen H.D."/>
            <person name="Seifert K.A."/>
        </authorList>
    </citation>
    <scope>NUCLEOTIDE SEQUENCE [LARGE SCALE GENOMIC DNA]</scope>
    <source>
        <strain evidence="3 4">DAOMC 185683</strain>
    </source>
</reference>
<feature type="signal peptide" evidence="2">
    <location>
        <begin position="1"/>
        <end position="18"/>
    </location>
</feature>
<name>A0A0M8P6C8_9EURO</name>
<evidence type="ECO:0000313" key="4">
    <source>
        <dbReference type="Proteomes" id="UP000037696"/>
    </source>
</evidence>
<sequence length="183" mass="19954">MNVLPTFLSLALFSVAYDAPSDNGAYTSNQNAHSAGVAQAGLEILTFIQCIVVAKKVWARSSLEAAFKLRERGGISILILFNHFTLIHATTANSDAHASRAEQSQSIANTEGDKSVRSLVNPHKARIRKQQKTLQILRNRLSIAYQNYPPQKSEVKLTIERAVGLLQEAAAYPVYSALCGQDG</sequence>